<sequence>MLKCFAGLKKIEHAVADSPTVAEPKLTAQERAEATRMQHAVVKAMVSKSLETVRSDCWNEWRLHQRKWQHIFAFLLILVLIATAVTMYAFIKHGASTVAAVIELRGIVQMSPPPLHEECHWRGLAGCSSSTHRCMWKPMLTAPLKCRTL</sequence>
<dbReference type="AlphaFoldDB" id="A0A7S0LRC5"/>
<gene>
    <name evidence="2" type="ORF">CPEL01642_LOCUS23746</name>
</gene>
<name>A0A7S0LRC5_9EUKA</name>
<keyword evidence="1" id="KW-0812">Transmembrane</keyword>
<evidence type="ECO:0000313" key="2">
    <source>
        <dbReference type="EMBL" id="CAD8620363.1"/>
    </source>
</evidence>
<accession>A0A7S0LRC5</accession>
<keyword evidence="1" id="KW-1133">Transmembrane helix</keyword>
<organism evidence="2">
    <name type="scientific">Coccolithus braarudii</name>
    <dbReference type="NCBI Taxonomy" id="221442"/>
    <lineage>
        <taxon>Eukaryota</taxon>
        <taxon>Haptista</taxon>
        <taxon>Haptophyta</taxon>
        <taxon>Prymnesiophyceae</taxon>
        <taxon>Coccolithales</taxon>
        <taxon>Coccolithaceae</taxon>
        <taxon>Coccolithus</taxon>
    </lineage>
</organism>
<reference evidence="2" key="1">
    <citation type="submission" date="2021-01" db="EMBL/GenBank/DDBJ databases">
        <authorList>
            <person name="Corre E."/>
            <person name="Pelletier E."/>
            <person name="Niang G."/>
            <person name="Scheremetjew M."/>
            <person name="Finn R."/>
            <person name="Kale V."/>
            <person name="Holt S."/>
            <person name="Cochrane G."/>
            <person name="Meng A."/>
            <person name="Brown T."/>
            <person name="Cohen L."/>
        </authorList>
    </citation>
    <scope>NUCLEOTIDE SEQUENCE</scope>
    <source>
        <strain evidence="2">PLY182g</strain>
    </source>
</reference>
<dbReference type="EMBL" id="HBEY01049442">
    <property type="protein sequence ID" value="CAD8620363.1"/>
    <property type="molecule type" value="Transcribed_RNA"/>
</dbReference>
<evidence type="ECO:0000256" key="1">
    <source>
        <dbReference type="SAM" id="Phobius"/>
    </source>
</evidence>
<proteinExistence type="predicted"/>
<feature type="transmembrane region" description="Helical" evidence="1">
    <location>
        <begin position="71"/>
        <end position="91"/>
    </location>
</feature>
<keyword evidence="1" id="KW-0472">Membrane</keyword>
<protein>
    <submittedName>
        <fullName evidence="2">Uncharacterized protein</fullName>
    </submittedName>
</protein>